<gene>
    <name evidence="1" type="ORF">C7A17_17695</name>
</gene>
<name>A0A2R3QRX7_ECTME</name>
<dbReference type="AlphaFoldDB" id="A0A2R3QRX7"/>
<evidence type="ECO:0008006" key="3">
    <source>
        <dbReference type="Google" id="ProtNLM"/>
    </source>
</evidence>
<dbReference type="InterPro" id="IPR027417">
    <property type="entry name" value="P-loop_NTPase"/>
</dbReference>
<dbReference type="Gene3D" id="3.40.50.300">
    <property type="entry name" value="P-loop containing nucleotide triphosphate hydrolases"/>
    <property type="match status" value="1"/>
</dbReference>
<protein>
    <recommendedName>
        <fullName evidence="3">Hpr(Ser) kinase/phosphatase</fullName>
    </recommendedName>
</protein>
<accession>A0A2R3QRX7</accession>
<organism evidence="1 2">
    <name type="scientific">Ectopseudomonas mendocina</name>
    <name type="common">Pseudomonas mendocina</name>
    <dbReference type="NCBI Taxonomy" id="300"/>
    <lineage>
        <taxon>Bacteria</taxon>
        <taxon>Pseudomonadati</taxon>
        <taxon>Pseudomonadota</taxon>
        <taxon>Gammaproteobacteria</taxon>
        <taxon>Pseudomonadales</taxon>
        <taxon>Pseudomonadaceae</taxon>
        <taxon>Ectopseudomonas</taxon>
    </lineage>
</organism>
<dbReference type="RefSeq" id="WP_106739249.1">
    <property type="nucleotide sequence ID" value="NZ_CP027657.1"/>
</dbReference>
<reference evidence="1 2" key="1">
    <citation type="submission" date="2018-03" db="EMBL/GenBank/DDBJ databases">
        <title>Complete genome sequence and methylome analysis of Pseudomonas mendocina NEB 698.</title>
        <authorList>
            <person name="Morgan R.D."/>
        </authorList>
    </citation>
    <scope>NUCLEOTIDE SEQUENCE [LARGE SCALE GENOMIC DNA]</scope>
    <source>
        <strain evidence="1 2">NEB698</strain>
    </source>
</reference>
<dbReference type="Proteomes" id="UP000238327">
    <property type="component" value="Chromosome"/>
</dbReference>
<dbReference type="SUPFAM" id="SSF53795">
    <property type="entry name" value="PEP carboxykinase-like"/>
    <property type="match status" value="1"/>
</dbReference>
<evidence type="ECO:0000313" key="2">
    <source>
        <dbReference type="Proteomes" id="UP000238327"/>
    </source>
</evidence>
<dbReference type="OrthoDB" id="3213869at2"/>
<dbReference type="EMBL" id="CP027657">
    <property type="protein sequence ID" value="AVO54517.1"/>
    <property type="molecule type" value="Genomic_DNA"/>
</dbReference>
<proteinExistence type="predicted"/>
<sequence>MSRILHKAYGLSIGTDLSLPELSSMSPDAVDCVDVEIRQMTLDAPERYGALQQMAPFLWASRTCLWLQVPGVVTFLVREGRQILFDPVAGVDEDSIRVFLLGSAIGALLMQRGLLVLHGNAVRIGDRCLICLGHSGAGKSTLATAFSLRGYEILADDVVPVTADGWVLPGIARAKLWADSIAHLGIEAAGLQRIRPMLEKFSLPLERSPALEPIALGALYILDKHNLASPTIQTLQGVQRFEKLCEHNYRPRFIDAMGLQAQRFSLCAAVAGKVKVKQLMRSSSAFDVDSLVDRILADMGVVA</sequence>
<dbReference type="STRING" id="1001585.MDS_1402"/>
<evidence type="ECO:0000313" key="1">
    <source>
        <dbReference type="EMBL" id="AVO54517.1"/>
    </source>
</evidence>